<sequence>MYPIERYLYKLKQYVNNKAFPEGSMVEGYNVEECLTFCSMYLNDIETQFNKVERNYEKFSGSSQHSLSVFSENSRLIGKGNCDEVLGYIREHKEELSQNGCSNVERTHQESFAKWFEKRLWKGVLAATT</sequence>
<dbReference type="PANTHER" id="PTHR48258">
    <property type="entry name" value="DUF4218 DOMAIN-CONTAINING PROTEIN-RELATED"/>
    <property type="match status" value="1"/>
</dbReference>
<accession>A0AAW2QSP7</accession>
<dbReference type="AlphaFoldDB" id="A0AAW2QSP7"/>
<evidence type="ECO:0000313" key="2">
    <source>
        <dbReference type="EMBL" id="KAL0370660.1"/>
    </source>
</evidence>
<gene>
    <name evidence="2" type="ORF">Sangu_0384100</name>
</gene>
<reference evidence="2" key="2">
    <citation type="journal article" date="2024" name="Plant">
        <title>Genomic evolution and insights into agronomic trait innovations of Sesamum species.</title>
        <authorList>
            <person name="Miao H."/>
            <person name="Wang L."/>
            <person name="Qu L."/>
            <person name="Liu H."/>
            <person name="Sun Y."/>
            <person name="Le M."/>
            <person name="Wang Q."/>
            <person name="Wei S."/>
            <person name="Zheng Y."/>
            <person name="Lin W."/>
            <person name="Duan Y."/>
            <person name="Cao H."/>
            <person name="Xiong S."/>
            <person name="Wang X."/>
            <person name="Wei L."/>
            <person name="Li C."/>
            <person name="Ma Q."/>
            <person name="Ju M."/>
            <person name="Zhao R."/>
            <person name="Li G."/>
            <person name="Mu C."/>
            <person name="Tian Q."/>
            <person name="Mei H."/>
            <person name="Zhang T."/>
            <person name="Gao T."/>
            <person name="Zhang H."/>
        </authorList>
    </citation>
    <scope>NUCLEOTIDE SEQUENCE</scope>
    <source>
        <strain evidence="2">G01</strain>
    </source>
</reference>
<dbReference type="PANTHER" id="PTHR48258:SF15">
    <property type="entry name" value="OS02G0543900 PROTEIN"/>
    <property type="match status" value="1"/>
</dbReference>
<dbReference type="Pfam" id="PF13960">
    <property type="entry name" value="DUF4218"/>
    <property type="match status" value="1"/>
</dbReference>
<dbReference type="EMBL" id="JACGWK010000002">
    <property type="protein sequence ID" value="KAL0370660.1"/>
    <property type="molecule type" value="Genomic_DNA"/>
</dbReference>
<dbReference type="InterPro" id="IPR025452">
    <property type="entry name" value="DUF4218"/>
</dbReference>
<feature type="domain" description="DUF4218" evidence="1">
    <location>
        <begin position="1"/>
        <end position="55"/>
    </location>
</feature>
<organism evidence="2">
    <name type="scientific">Sesamum angustifolium</name>
    <dbReference type="NCBI Taxonomy" id="2727405"/>
    <lineage>
        <taxon>Eukaryota</taxon>
        <taxon>Viridiplantae</taxon>
        <taxon>Streptophyta</taxon>
        <taxon>Embryophyta</taxon>
        <taxon>Tracheophyta</taxon>
        <taxon>Spermatophyta</taxon>
        <taxon>Magnoliopsida</taxon>
        <taxon>eudicotyledons</taxon>
        <taxon>Gunneridae</taxon>
        <taxon>Pentapetalae</taxon>
        <taxon>asterids</taxon>
        <taxon>lamiids</taxon>
        <taxon>Lamiales</taxon>
        <taxon>Pedaliaceae</taxon>
        <taxon>Sesamum</taxon>
    </lineage>
</organism>
<comment type="caution">
    <text evidence="2">The sequence shown here is derived from an EMBL/GenBank/DDBJ whole genome shotgun (WGS) entry which is preliminary data.</text>
</comment>
<reference evidence="2" key="1">
    <citation type="submission" date="2020-06" db="EMBL/GenBank/DDBJ databases">
        <authorList>
            <person name="Li T."/>
            <person name="Hu X."/>
            <person name="Zhang T."/>
            <person name="Song X."/>
            <person name="Zhang H."/>
            <person name="Dai N."/>
            <person name="Sheng W."/>
            <person name="Hou X."/>
            <person name="Wei L."/>
        </authorList>
    </citation>
    <scope>NUCLEOTIDE SEQUENCE</scope>
    <source>
        <strain evidence="2">G01</strain>
        <tissue evidence="2">Leaf</tissue>
    </source>
</reference>
<name>A0AAW2QSP7_9LAMI</name>
<evidence type="ECO:0000259" key="1">
    <source>
        <dbReference type="Pfam" id="PF13960"/>
    </source>
</evidence>
<proteinExistence type="predicted"/>
<protein>
    <recommendedName>
        <fullName evidence="1">DUF4218 domain-containing protein</fullName>
    </recommendedName>
</protein>